<keyword evidence="2" id="KW-1185">Reference proteome</keyword>
<dbReference type="Ensembl" id="ENSCCRT00000125094.1">
    <property type="protein sequence ID" value="ENSCCRP00000113762.1"/>
    <property type="gene ID" value="ENSCCRG00000064790.1"/>
</dbReference>
<dbReference type="Gene3D" id="3.30.420.10">
    <property type="entry name" value="Ribonuclease H-like superfamily/Ribonuclease H"/>
    <property type="match status" value="1"/>
</dbReference>
<accession>A0A9J7Y0N0</accession>
<dbReference type="Proteomes" id="UP001108240">
    <property type="component" value="Unplaced"/>
</dbReference>
<reference evidence="1" key="2">
    <citation type="submission" date="2025-09" db="UniProtKB">
        <authorList>
            <consortium name="Ensembl"/>
        </authorList>
    </citation>
    <scope>IDENTIFICATION</scope>
</reference>
<dbReference type="GeneTree" id="ENSGT01140000282498"/>
<organism evidence="1 2">
    <name type="scientific">Cyprinus carpio carpio</name>
    <dbReference type="NCBI Taxonomy" id="630221"/>
    <lineage>
        <taxon>Eukaryota</taxon>
        <taxon>Metazoa</taxon>
        <taxon>Chordata</taxon>
        <taxon>Craniata</taxon>
        <taxon>Vertebrata</taxon>
        <taxon>Euteleostomi</taxon>
        <taxon>Actinopterygii</taxon>
        <taxon>Neopterygii</taxon>
        <taxon>Teleostei</taxon>
        <taxon>Ostariophysi</taxon>
        <taxon>Cypriniformes</taxon>
        <taxon>Cyprinidae</taxon>
        <taxon>Cyprininae</taxon>
        <taxon>Cyprinus</taxon>
    </lineage>
</organism>
<evidence type="ECO:0000313" key="2">
    <source>
        <dbReference type="Proteomes" id="UP001108240"/>
    </source>
</evidence>
<dbReference type="InterPro" id="IPR036397">
    <property type="entry name" value="RNaseH_sf"/>
</dbReference>
<dbReference type="AlphaFoldDB" id="A0A9J7Y0N0"/>
<dbReference type="PANTHER" id="PTHR23022:SF135">
    <property type="entry name" value="SI:DKEY-77F5.3"/>
    <property type="match status" value="1"/>
</dbReference>
<dbReference type="GO" id="GO:0003676">
    <property type="term" value="F:nucleic acid binding"/>
    <property type="evidence" value="ECO:0007669"/>
    <property type="project" value="InterPro"/>
</dbReference>
<dbReference type="PANTHER" id="PTHR23022">
    <property type="entry name" value="TRANSPOSABLE ELEMENT-RELATED"/>
    <property type="match status" value="1"/>
</dbReference>
<protein>
    <submittedName>
        <fullName evidence="1">Uncharacterized protein</fullName>
    </submittedName>
</protein>
<dbReference type="InterPro" id="IPR052338">
    <property type="entry name" value="Transposase_5"/>
</dbReference>
<reference evidence="1" key="1">
    <citation type="submission" date="2025-08" db="UniProtKB">
        <authorList>
            <consortium name="Ensembl"/>
        </authorList>
    </citation>
    <scope>IDENTIFICATION</scope>
</reference>
<dbReference type="OMA" id="KLNISWV"/>
<name>A0A9J7Y0N0_CYPCA</name>
<sequence>MRESSGVLSRTLAKVKLQHYKTKKKPYSHFINLIPSVKHGGGSIMVWTCFAASGPGQLAIIDGTMNSELYQQILKENVRTSVQELNLKRKCVMQQDNDPKNTSCSTKEWLKEDKANVLERMSPDLNPIEILWKDP</sequence>
<evidence type="ECO:0000313" key="1">
    <source>
        <dbReference type="Ensembl" id="ENSCCRP00000113762.1"/>
    </source>
</evidence>
<proteinExistence type="predicted"/>